<evidence type="ECO:0000313" key="2">
    <source>
        <dbReference type="EMBL" id="NWB85983.1"/>
    </source>
</evidence>
<keyword evidence="1" id="KW-0732">Signal</keyword>
<reference evidence="2 3" key="1">
    <citation type="submission" date="2020-04" db="EMBL/GenBank/DDBJ databases">
        <title>Molecular characterization of pseudomonads from Agaricus bisporus reveal novel blotch 2 pathogens in Western Europe.</title>
        <authorList>
            <person name="Taparia T."/>
            <person name="Krijger M."/>
            <person name="Haynes E."/>
            <person name="Elpinstone J.G."/>
            <person name="Noble R."/>
            <person name="Van Der Wolf J."/>
        </authorList>
    </citation>
    <scope>NUCLEOTIDE SEQUENCE [LARGE SCALE GENOMIC DNA]</scope>
    <source>
        <strain evidence="2 3">G9001</strain>
    </source>
</reference>
<evidence type="ECO:0000313" key="3">
    <source>
        <dbReference type="Proteomes" id="UP000522864"/>
    </source>
</evidence>
<dbReference type="RefSeq" id="WP_177100794.1">
    <property type="nucleotide sequence ID" value="NZ_JACAQA010000009.1"/>
</dbReference>
<comment type="caution">
    <text evidence="2">The sequence shown here is derived from an EMBL/GenBank/DDBJ whole genome shotgun (WGS) entry which is preliminary data.</text>
</comment>
<sequence>MMIARMFGILLLVVLAAGSIAVSAAQSAKAETSTDAYVRRMIEATRIGWSALAGFNEITRVFADVQLLTSDGQRAWLMNAQGGNEIDMEAVRTLGVSYEYKSFDKILWRGRPSVFVGLGKELPADELQRLEDPRAIPDVFSLATHEAFHFYAEDEKSWVFSPGSDRSTLYPAAAEPRMHRNQLIRHLLAAAQGQADALGRASYWYRQWSSGYADELKHIHGTDRSEGSARYVEAIVRPLVLGARPLSREWSVLMLEELSLLARDDYLAADHESYALGALAGYLLEQQGVDWLPRVARGETPVAMLLDSVPPLDTPPDELMGRRIREVIAESNRQTAQVFDSFLPRFNDPAGTRLLVPNQVMQGSFNPTHSYRLATQPEKIEVGIDAAFVLSDGRIDLRAATVATHVSEDCGQLDLYWILALTRDEFEKTADSRMRFERDDIKVDIPYPAQPVQDPRIWCVQV</sequence>
<dbReference type="AlphaFoldDB" id="A0A7Y8BS67"/>
<accession>A0A7Y8BS67</accession>
<dbReference type="EMBL" id="JACAQA010000009">
    <property type="protein sequence ID" value="NWB85983.1"/>
    <property type="molecule type" value="Genomic_DNA"/>
</dbReference>
<feature type="signal peptide" evidence="1">
    <location>
        <begin position="1"/>
        <end position="24"/>
    </location>
</feature>
<gene>
    <name evidence="2" type="ORF">HX830_13965</name>
</gene>
<evidence type="ECO:0000256" key="1">
    <source>
        <dbReference type="SAM" id="SignalP"/>
    </source>
</evidence>
<protein>
    <submittedName>
        <fullName evidence="2">Uncharacterized protein</fullName>
    </submittedName>
</protein>
<organism evidence="2 3">
    <name type="scientific">Pseudomonas gingeri</name>
    <dbReference type="NCBI Taxonomy" id="117681"/>
    <lineage>
        <taxon>Bacteria</taxon>
        <taxon>Pseudomonadati</taxon>
        <taxon>Pseudomonadota</taxon>
        <taxon>Gammaproteobacteria</taxon>
        <taxon>Pseudomonadales</taxon>
        <taxon>Pseudomonadaceae</taxon>
        <taxon>Pseudomonas</taxon>
    </lineage>
</organism>
<proteinExistence type="predicted"/>
<name>A0A7Y8BS67_9PSED</name>
<feature type="chain" id="PRO_5031425032" evidence="1">
    <location>
        <begin position="25"/>
        <end position="462"/>
    </location>
</feature>
<dbReference type="Proteomes" id="UP000522864">
    <property type="component" value="Unassembled WGS sequence"/>
</dbReference>